<reference evidence="1 2" key="1">
    <citation type="submission" date="2024-04" db="EMBL/GenBank/DDBJ databases">
        <title>genome sequences of Mucor flavus KT1a and Helicostylum pulchrum KT1b strains isolated from the surface of a dry-aged beef.</title>
        <authorList>
            <person name="Toyotome T."/>
            <person name="Hosono M."/>
            <person name="Torimaru M."/>
            <person name="Fukuda K."/>
            <person name="Mikami N."/>
        </authorList>
    </citation>
    <scope>NUCLEOTIDE SEQUENCE [LARGE SCALE GENOMIC DNA]</scope>
    <source>
        <strain evidence="1 2">KT1a</strain>
    </source>
</reference>
<gene>
    <name evidence="1" type="ORF">MFLAVUS_003025</name>
</gene>
<keyword evidence="2" id="KW-1185">Reference proteome</keyword>
<dbReference type="EMBL" id="BAABUK010000005">
    <property type="protein sequence ID" value="GAA5809614.1"/>
    <property type="molecule type" value="Genomic_DNA"/>
</dbReference>
<evidence type="ECO:0000313" key="1">
    <source>
        <dbReference type="EMBL" id="GAA5809614.1"/>
    </source>
</evidence>
<dbReference type="Proteomes" id="UP001473302">
    <property type="component" value="Unassembled WGS sequence"/>
</dbReference>
<name>A0ABP9YRW3_9FUNG</name>
<sequence>MTKLEISEPMLVVAENKSTSTFATTVVPYYGSRAPKQSVVETDRIILDMMDDIQATIQAQATVVISELTKERS</sequence>
<organism evidence="1 2">
    <name type="scientific">Mucor flavus</name>
    <dbReference type="NCBI Taxonomy" id="439312"/>
    <lineage>
        <taxon>Eukaryota</taxon>
        <taxon>Fungi</taxon>
        <taxon>Fungi incertae sedis</taxon>
        <taxon>Mucoromycota</taxon>
        <taxon>Mucoromycotina</taxon>
        <taxon>Mucoromycetes</taxon>
        <taxon>Mucorales</taxon>
        <taxon>Mucorineae</taxon>
        <taxon>Mucoraceae</taxon>
        <taxon>Mucor</taxon>
    </lineage>
</organism>
<evidence type="ECO:0000313" key="2">
    <source>
        <dbReference type="Proteomes" id="UP001473302"/>
    </source>
</evidence>
<protein>
    <submittedName>
        <fullName evidence="1">Uncharacterized protein</fullName>
    </submittedName>
</protein>
<comment type="caution">
    <text evidence="1">The sequence shown here is derived from an EMBL/GenBank/DDBJ whole genome shotgun (WGS) entry which is preliminary data.</text>
</comment>
<accession>A0ABP9YRW3</accession>
<proteinExistence type="predicted"/>